<dbReference type="SMART" id="SM00490">
    <property type="entry name" value="HELICc"/>
    <property type="match status" value="1"/>
</dbReference>
<dbReference type="GO" id="GO:0003724">
    <property type="term" value="F:RNA helicase activity"/>
    <property type="evidence" value="ECO:0007669"/>
    <property type="project" value="UniProtKB-EC"/>
</dbReference>
<dbReference type="Pfam" id="PF00270">
    <property type="entry name" value="DEAD"/>
    <property type="match status" value="1"/>
</dbReference>
<keyword evidence="2 7" id="KW-0378">Hydrolase</keyword>
<dbReference type="InterPro" id="IPR011545">
    <property type="entry name" value="DEAD/DEAH_box_helicase_dom"/>
</dbReference>
<keyword evidence="3 7" id="KW-0347">Helicase</keyword>
<comment type="caution">
    <text evidence="12">The sequence shown here is derived from an EMBL/GenBank/DDBJ whole genome shotgun (WGS) entry which is preliminary data.</text>
</comment>
<dbReference type="PROSITE" id="PS00039">
    <property type="entry name" value="DEAD_ATP_HELICASE"/>
    <property type="match status" value="1"/>
</dbReference>
<name>A0AAD6CKR9_9EURO</name>
<sequence length="698" mass="77575">MLGVFRQFGVSQALRTSVPRTLSARWAPQLSKLQPLAIRTPGLSRSFQTSFPALKAAAGPVPTEIEEEELITKFADLKDNNIIDPMIVRNLTHPARMGLETMTPVQSETIHQMLKGDDILAQAKTGTGKTLAFLLPTMQNILNDPSLKLNGQSPSHRRGPRANSDDIRALVISPTRELAEQIAAEARKMIPGTGLLVQTAVGGTQKRAGLQKIQREGCHLLVGTPGRIKDILSDPRSGVSTPMLNTLILDEADRLLDQGFSDEINEIQALLPDPLQVQRQTLMFSATVPKEVLKMVNRTMRPDYKYVKTVRDDETPVHLKVPQKFVLQPGYENALPGVLELAQEYQARQQQDPELRPFKAIVYFNSTSEVQLSAQTFQNLPRGSREDTSAAPLGRMRFLEIHSRLSQNQRTYAAEAFRRASEAILFSSDVTARGMDFPDVTHVIQIGVPNDRETYIHRTGRTARAGKTGEGWVFIHPSQIKSLSDKCHGMPVNQDKQTLQTSLVDMTKDLESAPPAARDAIELINTAMTKVDANLKFVTFRAQLGSTLQTFDNKRNAIIILNRLAVHGYRLAEPPALSSALVRNLGLRRIPEVNVDDSRSFGAPRGDSYESKSGGFGDRGSRSFGGDRGSRSFGGDRGSRSFGRDRERSYGGDRGSRSFGRDRDSRSFGRDREPRSFGRDRESRGDREERGFPSRFFE</sequence>
<feature type="region of interest" description="Disordered" evidence="9">
    <location>
        <begin position="596"/>
        <end position="698"/>
    </location>
</feature>
<dbReference type="PROSITE" id="PS51194">
    <property type="entry name" value="HELICASE_CTER"/>
    <property type="match status" value="1"/>
</dbReference>
<dbReference type="InterPro" id="IPR014001">
    <property type="entry name" value="Helicase_ATP-bd"/>
</dbReference>
<feature type="compositionally biased region" description="Basic and acidic residues" evidence="9">
    <location>
        <begin position="637"/>
        <end position="698"/>
    </location>
</feature>
<dbReference type="CDD" id="cd17964">
    <property type="entry name" value="DEADc_MSS116"/>
    <property type="match status" value="1"/>
</dbReference>
<comment type="domain">
    <text evidence="8">The Q motif is unique to and characteristic of the DEAD box family of RNA helicases and controls ATP binding and hydrolysis.</text>
</comment>
<keyword evidence="4 7" id="KW-0067">ATP-binding</keyword>
<dbReference type="PANTHER" id="PTHR24031">
    <property type="entry name" value="RNA HELICASE"/>
    <property type="match status" value="1"/>
</dbReference>
<evidence type="ECO:0000256" key="2">
    <source>
        <dbReference type="ARBA" id="ARBA00022801"/>
    </source>
</evidence>
<dbReference type="AlphaFoldDB" id="A0AAD6CKR9"/>
<dbReference type="InterPro" id="IPR027417">
    <property type="entry name" value="P-loop_NTPase"/>
</dbReference>
<dbReference type="CDD" id="cd18787">
    <property type="entry name" value="SF2_C_DEAD"/>
    <property type="match status" value="1"/>
</dbReference>
<evidence type="ECO:0000256" key="9">
    <source>
        <dbReference type="SAM" id="MobiDB-lite"/>
    </source>
</evidence>
<evidence type="ECO:0000256" key="5">
    <source>
        <dbReference type="ARBA" id="ARBA00022884"/>
    </source>
</evidence>
<dbReference type="InterPro" id="IPR001650">
    <property type="entry name" value="Helicase_C-like"/>
</dbReference>
<dbReference type="GO" id="GO:0003723">
    <property type="term" value="F:RNA binding"/>
    <property type="evidence" value="ECO:0007669"/>
    <property type="project" value="UniProtKB-UniRule"/>
</dbReference>
<keyword evidence="5 8" id="KW-0694">RNA-binding</keyword>
<evidence type="ECO:0000259" key="10">
    <source>
        <dbReference type="PROSITE" id="PS51192"/>
    </source>
</evidence>
<feature type="domain" description="Helicase ATP-binding" evidence="10">
    <location>
        <begin position="110"/>
        <end position="306"/>
    </location>
</feature>
<evidence type="ECO:0000256" key="8">
    <source>
        <dbReference type="RuleBase" id="RU365068"/>
    </source>
</evidence>
<dbReference type="GO" id="GO:0016787">
    <property type="term" value="F:hydrolase activity"/>
    <property type="evidence" value="ECO:0007669"/>
    <property type="project" value="UniProtKB-KW"/>
</dbReference>
<feature type="domain" description="Helicase C-terminal" evidence="11">
    <location>
        <begin position="340"/>
        <end position="521"/>
    </location>
</feature>
<reference evidence="12 13" key="1">
    <citation type="journal article" date="2023" name="IMA Fungus">
        <title>Comparative genomic study of the Penicillium genus elucidates a diverse pangenome and 15 lateral gene transfer events.</title>
        <authorList>
            <person name="Petersen C."/>
            <person name="Sorensen T."/>
            <person name="Nielsen M.R."/>
            <person name="Sondergaard T.E."/>
            <person name="Sorensen J.L."/>
            <person name="Fitzpatrick D.A."/>
            <person name="Frisvad J.C."/>
            <person name="Nielsen K.L."/>
        </authorList>
    </citation>
    <scope>NUCLEOTIDE SEQUENCE [LARGE SCALE GENOMIC DNA]</scope>
    <source>
        <strain evidence="12 13">IBT 35679</strain>
    </source>
</reference>
<dbReference type="SMART" id="SM00487">
    <property type="entry name" value="DEXDc"/>
    <property type="match status" value="1"/>
</dbReference>
<dbReference type="SUPFAM" id="SSF52540">
    <property type="entry name" value="P-loop containing nucleoside triphosphate hydrolases"/>
    <property type="match status" value="2"/>
</dbReference>
<dbReference type="InterPro" id="IPR000629">
    <property type="entry name" value="RNA-helicase_DEAD-box_CS"/>
</dbReference>
<proteinExistence type="inferred from homology"/>
<gene>
    <name evidence="12" type="ORF">N7494_010527</name>
</gene>
<comment type="function">
    <text evidence="8">RNA helicase.</text>
</comment>
<evidence type="ECO:0000259" key="11">
    <source>
        <dbReference type="PROSITE" id="PS51194"/>
    </source>
</evidence>
<evidence type="ECO:0000313" key="13">
    <source>
        <dbReference type="Proteomes" id="UP001220324"/>
    </source>
</evidence>
<protein>
    <recommendedName>
        <fullName evidence="8">ATP-dependent RNA helicase</fullName>
        <ecNumber evidence="8">3.6.4.13</ecNumber>
    </recommendedName>
</protein>
<keyword evidence="1 7" id="KW-0547">Nucleotide-binding</keyword>
<evidence type="ECO:0000256" key="4">
    <source>
        <dbReference type="ARBA" id="ARBA00022840"/>
    </source>
</evidence>
<keyword evidence="13" id="KW-1185">Reference proteome</keyword>
<dbReference type="EC" id="3.6.4.13" evidence="8"/>
<organism evidence="12 13">
    <name type="scientific">Penicillium frequentans</name>
    <dbReference type="NCBI Taxonomy" id="3151616"/>
    <lineage>
        <taxon>Eukaryota</taxon>
        <taxon>Fungi</taxon>
        <taxon>Dikarya</taxon>
        <taxon>Ascomycota</taxon>
        <taxon>Pezizomycotina</taxon>
        <taxon>Eurotiomycetes</taxon>
        <taxon>Eurotiomycetidae</taxon>
        <taxon>Eurotiales</taxon>
        <taxon>Aspergillaceae</taxon>
        <taxon>Penicillium</taxon>
    </lineage>
</organism>
<dbReference type="PROSITE" id="PS51192">
    <property type="entry name" value="HELICASE_ATP_BIND_1"/>
    <property type="match status" value="1"/>
</dbReference>
<evidence type="ECO:0000313" key="12">
    <source>
        <dbReference type="EMBL" id="KAJ5523877.1"/>
    </source>
</evidence>
<dbReference type="Proteomes" id="UP001220324">
    <property type="component" value="Unassembled WGS sequence"/>
</dbReference>
<dbReference type="EMBL" id="JAQIZZ010000008">
    <property type="protein sequence ID" value="KAJ5523877.1"/>
    <property type="molecule type" value="Genomic_DNA"/>
</dbReference>
<comment type="similarity">
    <text evidence="7">Belongs to the DEAD box helicase family.</text>
</comment>
<evidence type="ECO:0000256" key="7">
    <source>
        <dbReference type="RuleBase" id="RU000492"/>
    </source>
</evidence>
<dbReference type="GO" id="GO:0005524">
    <property type="term" value="F:ATP binding"/>
    <property type="evidence" value="ECO:0007669"/>
    <property type="project" value="UniProtKB-UniRule"/>
</dbReference>
<dbReference type="Gene3D" id="3.40.50.300">
    <property type="entry name" value="P-loop containing nucleotide triphosphate hydrolases"/>
    <property type="match status" value="2"/>
</dbReference>
<evidence type="ECO:0000256" key="6">
    <source>
        <dbReference type="ARBA" id="ARBA00047984"/>
    </source>
</evidence>
<dbReference type="Pfam" id="PF00271">
    <property type="entry name" value="Helicase_C"/>
    <property type="match status" value="1"/>
</dbReference>
<accession>A0AAD6CKR9</accession>
<comment type="catalytic activity">
    <reaction evidence="6 8">
        <text>ATP + H2O = ADP + phosphate + H(+)</text>
        <dbReference type="Rhea" id="RHEA:13065"/>
        <dbReference type="ChEBI" id="CHEBI:15377"/>
        <dbReference type="ChEBI" id="CHEBI:15378"/>
        <dbReference type="ChEBI" id="CHEBI:30616"/>
        <dbReference type="ChEBI" id="CHEBI:43474"/>
        <dbReference type="ChEBI" id="CHEBI:456216"/>
        <dbReference type="EC" id="3.6.4.13"/>
    </reaction>
</comment>
<evidence type="ECO:0000256" key="3">
    <source>
        <dbReference type="ARBA" id="ARBA00022806"/>
    </source>
</evidence>
<evidence type="ECO:0000256" key="1">
    <source>
        <dbReference type="ARBA" id="ARBA00022741"/>
    </source>
</evidence>